<reference evidence="2" key="1">
    <citation type="submission" date="2008-08" db="EMBL/GenBank/DDBJ databases">
        <title>Annotation of Bifidobacterium longum subsp. infantis CCUG 52486.</title>
        <authorList>
            <consortium name="The Broad Institute Genome Sequencing Platform"/>
            <person name="Gougoulias C."/>
            <person name="Tuohy K.M."/>
            <person name="Gibson G.R."/>
            <person name="Ward D."/>
            <person name="Mehta T."/>
            <person name="Young S."/>
            <person name="Jaffe D."/>
            <person name="Gnerre S."/>
            <person name="Berlin A."/>
            <person name="Heiman D."/>
            <person name="Hepburn T."/>
            <person name="Shea T."/>
            <person name="Sykes S."/>
            <person name="Alvarado L."/>
            <person name="Kodira C."/>
            <person name="Borodovsky M."/>
            <person name="Lander E."/>
            <person name="Galagan J."/>
            <person name="Nusbaum C."/>
            <person name="Birren B."/>
        </authorList>
    </citation>
    <scope>NUCLEOTIDE SEQUENCE [LARGE SCALE GENOMIC DNA]</scope>
    <source>
        <strain evidence="2">CCUG 52486</strain>
    </source>
</reference>
<dbReference type="EMBL" id="DS990239">
    <property type="protein sequence ID" value="EEQ55019.1"/>
    <property type="molecule type" value="Genomic_DNA"/>
</dbReference>
<organism evidence="2">
    <name type="scientific">Bifidobacterium longum subsp. infantis CCUG 52486</name>
    <dbReference type="NCBI Taxonomy" id="537937"/>
    <lineage>
        <taxon>Bacteria</taxon>
        <taxon>Bacillati</taxon>
        <taxon>Actinomycetota</taxon>
        <taxon>Actinomycetes</taxon>
        <taxon>Bifidobacteriales</taxon>
        <taxon>Bifidobacteriaceae</taxon>
        <taxon>Bifidobacterium</taxon>
    </lineage>
</organism>
<protein>
    <submittedName>
        <fullName evidence="2">Uncharacterized protein</fullName>
    </submittedName>
</protein>
<dbReference type="HOGENOM" id="CLU_3340746_0_0_11"/>
<gene>
    <name evidence="2" type="ORF">BLIG_00970</name>
</gene>
<evidence type="ECO:0000313" key="2">
    <source>
        <dbReference type="EMBL" id="EEQ55019.1"/>
    </source>
</evidence>
<feature type="compositionally biased region" description="Acidic residues" evidence="1">
    <location>
        <begin position="1"/>
        <end position="12"/>
    </location>
</feature>
<proteinExistence type="predicted"/>
<dbReference type="Proteomes" id="UP000005084">
    <property type="component" value="Unassembled WGS sequence"/>
</dbReference>
<feature type="region of interest" description="Disordered" evidence="1">
    <location>
        <begin position="1"/>
        <end position="37"/>
    </location>
</feature>
<dbReference type="AlphaFoldDB" id="C5EAH5"/>
<accession>C5EAH5</accession>
<name>C5EAH5_BIFLI</name>
<sequence length="37" mass="4293">MLDEIDESDQPDGDLFRKGDVEIQGPQGWSYRPENVR</sequence>
<evidence type="ECO:0000256" key="1">
    <source>
        <dbReference type="SAM" id="MobiDB-lite"/>
    </source>
</evidence>